<sequence>MIFSQTAGSTWCGFADEPHNDAAQAVDFAVASSWFIVVVLVRFLSEIIGGGIKGSVAA</sequence>
<proteinExistence type="predicted"/>
<gene>
    <name evidence="1" type="ORF">GGD53_004662</name>
</gene>
<protein>
    <submittedName>
        <fullName evidence="1">Uncharacterized protein</fullName>
    </submittedName>
</protein>
<reference evidence="1 2" key="1">
    <citation type="submission" date="2020-08" db="EMBL/GenBank/DDBJ databases">
        <title>Genomic Encyclopedia of Type Strains, Phase IV (KMG-V): Genome sequencing to study the core and pangenomes of soil and plant-associated prokaryotes.</title>
        <authorList>
            <person name="Whitman W."/>
        </authorList>
    </citation>
    <scope>NUCLEOTIDE SEQUENCE [LARGE SCALE GENOMIC DNA]</scope>
    <source>
        <strain evidence="1 2">SEMIA 4074</strain>
    </source>
</reference>
<accession>A0A7W6QBH9</accession>
<dbReference type="EMBL" id="JACIFV010000020">
    <property type="protein sequence ID" value="MBB4194483.1"/>
    <property type="molecule type" value="Genomic_DNA"/>
</dbReference>
<evidence type="ECO:0000313" key="2">
    <source>
        <dbReference type="Proteomes" id="UP000524492"/>
    </source>
</evidence>
<evidence type="ECO:0000313" key="1">
    <source>
        <dbReference type="EMBL" id="MBB4194483.1"/>
    </source>
</evidence>
<comment type="caution">
    <text evidence="1">The sequence shown here is derived from an EMBL/GenBank/DDBJ whole genome shotgun (WGS) entry which is preliminary data.</text>
</comment>
<organism evidence="1 2">
    <name type="scientific">Rhizobium aethiopicum</name>
    <dbReference type="NCBI Taxonomy" id="1138170"/>
    <lineage>
        <taxon>Bacteria</taxon>
        <taxon>Pseudomonadati</taxon>
        <taxon>Pseudomonadota</taxon>
        <taxon>Alphaproteobacteria</taxon>
        <taxon>Hyphomicrobiales</taxon>
        <taxon>Rhizobiaceae</taxon>
        <taxon>Rhizobium/Agrobacterium group</taxon>
        <taxon>Rhizobium</taxon>
    </lineage>
</organism>
<name>A0A7W6QBH9_9HYPH</name>
<dbReference type="AlphaFoldDB" id="A0A7W6QBH9"/>
<keyword evidence="2" id="KW-1185">Reference proteome</keyword>
<dbReference type="Proteomes" id="UP000524492">
    <property type="component" value="Unassembled WGS sequence"/>
</dbReference>